<evidence type="ECO:0000259" key="1">
    <source>
        <dbReference type="Pfam" id="PF12867"/>
    </source>
</evidence>
<dbReference type="InterPro" id="IPR034660">
    <property type="entry name" value="DinB/YfiT-like"/>
</dbReference>
<evidence type="ECO:0000313" key="2">
    <source>
        <dbReference type="EMBL" id="TKC13155.1"/>
    </source>
</evidence>
<dbReference type="AlphaFoldDB" id="A0A4U1CXM1"/>
<evidence type="ECO:0000313" key="3">
    <source>
        <dbReference type="Proteomes" id="UP000309488"/>
    </source>
</evidence>
<dbReference type="SUPFAM" id="SSF109854">
    <property type="entry name" value="DinB/YfiT-like putative metalloenzymes"/>
    <property type="match status" value="1"/>
</dbReference>
<feature type="domain" description="DinB-like" evidence="1">
    <location>
        <begin position="22"/>
        <end position="148"/>
    </location>
</feature>
<dbReference type="Pfam" id="PF12867">
    <property type="entry name" value="DinB_2"/>
    <property type="match status" value="1"/>
</dbReference>
<dbReference type="Gene3D" id="1.20.120.450">
    <property type="entry name" value="dinb family like domain"/>
    <property type="match status" value="1"/>
</dbReference>
<reference evidence="2 3" key="1">
    <citation type="submission" date="2019-04" db="EMBL/GenBank/DDBJ databases">
        <title>Pedobacter sp. RP-3-22 sp. nov., isolated from Arctic soil.</title>
        <authorList>
            <person name="Dahal R.H."/>
            <person name="Kim D.-U."/>
        </authorList>
    </citation>
    <scope>NUCLEOTIDE SEQUENCE [LARGE SCALE GENOMIC DNA]</scope>
    <source>
        <strain evidence="2 3">RP-3-22</strain>
    </source>
</reference>
<dbReference type="OrthoDB" id="9793216at2"/>
<gene>
    <name evidence="2" type="ORF">FA048_05950</name>
</gene>
<comment type="caution">
    <text evidence="2">The sequence shown here is derived from an EMBL/GenBank/DDBJ whole genome shotgun (WGS) entry which is preliminary data.</text>
</comment>
<proteinExistence type="predicted"/>
<name>A0A4U1CXM1_9SPHI</name>
<protein>
    <submittedName>
        <fullName evidence="2">DinB family protein</fullName>
    </submittedName>
</protein>
<dbReference type="EMBL" id="SWBR01000001">
    <property type="protein sequence ID" value="TKC13155.1"/>
    <property type="molecule type" value="Genomic_DNA"/>
</dbReference>
<accession>A0A4U1CXM1</accession>
<keyword evidence="3" id="KW-1185">Reference proteome</keyword>
<organism evidence="2 3">
    <name type="scientific">Pedobacter polaris</name>
    <dbReference type="NCBI Taxonomy" id="2571273"/>
    <lineage>
        <taxon>Bacteria</taxon>
        <taxon>Pseudomonadati</taxon>
        <taxon>Bacteroidota</taxon>
        <taxon>Sphingobacteriia</taxon>
        <taxon>Sphingobacteriales</taxon>
        <taxon>Sphingobacteriaceae</taxon>
        <taxon>Pedobacter</taxon>
    </lineage>
</organism>
<sequence>MSLVEKAKDEIMALVDEALFNFKNISVEDWNAKPNPNKWSRKELLGHLIDSASNNLRRLIVGQYEQGTKIVYDQDKWVSYQNYQEMNVDDIKALWKLLNHQIAIVISRIPQSKLDNTCDTGMGKAEVHSLVYFIEDYIVHLKYHLQQITDSNYNA</sequence>
<dbReference type="InterPro" id="IPR024775">
    <property type="entry name" value="DinB-like"/>
</dbReference>
<dbReference type="Proteomes" id="UP000309488">
    <property type="component" value="Unassembled WGS sequence"/>
</dbReference>